<evidence type="ECO:0000259" key="4">
    <source>
        <dbReference type="PROSITE" id="PS52039"/>
    </source>
</evidence>
<feature type="domain" description="Topo IA-type catalytic" evidence="4">
    <location>
        <begin position="98"/>
        <end position="171"/>
    </location>
</feature>
<protein>
    <recommendedName>
        <fullName evidence="2">DNA topoisomerase</fullName>
        <ecNumber evidence="2">5.6.2.1</ecNumber>
    </recommendedName>
</protein>
<gene>
    <name evidence="5" type="ORF">TT172_LOCUS4769</name>
</gene>
<dbReference type="PANTHER" id="PTHR11390">
    <property type="entry name" value="PROKARYOTIC DNA TOPOISOMERASE"/>
    <property type="match status" value="1"/>
</dbReference>
<dbReference type="PANTHER" id="PTHR11390:SF21">
    <property type="entry name" value="DNA TOPOISOMERASE 3-ALPHA"/>
    <property type="match status" value="1"/>
</dbReference>
<dbReference type="Proteomes" id="UP000289323">
    <property type="component" value="Unassembled WGS sequence"/>
</dbReference>
<dbReference type="Pfam" id="PF01131">
    <property type="entry name" value="Topoisom_bac"/>
    <property type="match status" value="1"/>
</dbReference>
<keyword evidence="2" id="KW-0799">Topoisomerase</keyword>
<comment type="catalytic activity">
    <reaction evidence="2">
        <text>ATP-independent breakage of single-stranded DNA, followed by passage and rejoining.</text>
        <dbReference type="EC" id="5.6.2.1"/>
    </reaction>
</comment>
<dbReference type="Gene3D" id="3.40.50.140">
    <property type="match status" value="1"/>
</dbReference>
<dbReference type="PROSITE" id="PS50880">
    <property type="entry name" value="TOPRIM"/>
    <property type="match status" value="1"/>
</dbReference>
<dbReference type="GO" id="GO:0003677">
    <property type="term" value="F:DNA binding"/>
    <property type="evidence" value="ECO:0007669"/>
    <property type="project" value="UniProtKB-KW"/>
</dbReference>
<evidence type="ECO:0000313" key="5">
    <source>
        <dbReference type="EMBL" id="SPQ22350.1"/>
    </source>
</evidence>
<dbReference type="InterPro" id="IPR013824">
    <property type="entry name" value="Topo_IA_cen_sub1"/>
</dbReference>
<dbReference type="GO" id="GO:0006281">
    <property type="term" value="P:DNA repair"/>
    <property type="evidence" value="ECO:0007669"/>
    <property type="project" value="TreeGrafter"/>
</dbReference>
<organism evidence="5 6">
    <name type="scientific">Thermothielavioides terrestris</name>
    <dbReference type="NCBI Taxonomy" id="2587410"/>
    <lineage>
        <taxon>Eukaryota</taxon>
        <taxon>Fungi</taxon>
        <taxon>Dikarya</taxon>
        <taxon>Ascomycota</taxon>
        <taxon>Pezizomycotina</taxon>
        <taxon>Sordariomycetes</taxon>
        <taxon>Sordariomycetidae</taxon>
        <taxon>Sordariales</taxon>
        <taxon>Chaetomiaceae</taxon>
        <taxon>Thermothielavioides</taxon>
    </lineage>
</organism>
<dbReference type="AlphaFoldDB" id="A0A446BIP0"/>
<dbReference type="GO" id="GO:0005634">
    <property type="term" value="C:nucleus"/>
    <property type="evidence" value="ECO:0007669"/>
    <property type="project" value="TreeGrafter"/>
</dbReference>
<evidence type="ECO:0000256" key="1">
    <source>
        <dbReference type="ARBA" id="ARBA00023235"/>
    </source>
</evidence>
<dbReference type="Gene3D" id="1.10.460.10">
    <property type="entry name" value="Topoisomerase I, domain 2"/>
    <property type="match status" value="1"/>
</dbReference>
<accession>A0A446BIP0</accession>
<evidence type="ECO:0000313" key="6">
    <source>
        <dbReference type="Proteomes" id="UP000289323"/>
    </source>
</evidence>
<keyword evidence="2" id="KW-0238">DNA-binding</keyword>
<dbReference type="EC" id="5.6.2.1" evidence="2"/>
<dbReference type="GO" id="GO:0006310">
    <property type="term" value="P:DNA recombination"/>
    <property type="evidence" value="ECO:0007669"/>
    <property type="project" value="TreeGrafter"/>
</dbReference>
<proteinExistence type="inferred from homology"/>
<dbReference type="InterPro" id="IPR006171">
    <property type="entry name" value="TOPRIM_dom"/>
</dbReference>
<dbReference type="EMBL" id="OUUZ01000009">
    <property type="protein sequence ID" value="SPQ22350.1"/>
    <property type="molecule type" value="Genomic_DNA"/>
</dbReference>
<dbReference type="Pfam" id="PF01751">
    <property type="entry name" value="Toprim"/>
    <property type="match status" value="1"/>
</dbReference>
<sequence>MGLQAVGVPAPDRLFDAPVQTVIPTDNKHIAKNIEDQARRASALVIWTDCDREGEHIGSEIRDAARKGNGQIQIKRARFSNVERAHILSAARRLIALDEKQVDAVSARIELDLRIGYAFTRFLTLNLRPLGGPMSNLTISYGSCQFPTLGFVVDRYFRVKNFVPEAFWGSR</sequence>
<dbReference type="GO" id="GO:0003917">
    <property type="term" value="F:DNA topoisomerase type I (single strand cut, ATP-independent) activity"/>
    <property type="evidence" value="ECO:0007669"/>
    <property type="project" value="UniProtKB-EC"/>
</dbReference>
<dbReference type="InterPro" id="IPR013497">
    <property type="entry name" value="Topo_IA_cen"/>
</dbReference>
<feature type="domain" description="Toprim" evidence="3">
    <location>
        <begin position="1"/>
        <end position="80"/>
    </location>
</feature>
<evidence type="ECO:0000256" key="2">
    <source>
        <dbReference type="RuleBase" id="RU362092"/>
    </source>
</evidence>
<comment type="similarity">
    <text evidence="2">Belongs to the type IA topoisomerase family.</text>
</comment>
<comment type="function">
    <text evidence="2">Introduces a single-strand break via transesterification at a target site in duplex DNA. Releases the supercoiling and torsional tension of DNA introduced during the DNA replication and transcription by transiently cleaving and rejoining one strand of the DNA duplex. The scissile phosphodiester is attacked by the catalytic tyrosine of the enzyme, resulting in the formation of a DNA-(5'-phosphotyrosyl)-enzyme intermediate and the expulsion of a 3'-OH DNA strand.</text>
</comment>
<evidence type="ECO:0000259" key="3">
    <source>
        <dbReference type="PROSITE" id="PS50880"/>
    </source>
</evidence>
<reference evidence="5 6" key="1">
    <citation type="submission" date="2018-04" db="EMBL/GenBank/DDBJ databases">
        <authorList>
            <person name="Huttner S."/>
            <person name="Dainat J."/>
        </authorList>
    </citation>
    <scope>NUCLEOTIDE SEQUENCE [LARGE SCALE GENOMIC DNA]</scope>
</reference>
<dbReference type="GO" id="GO:0006265">
    <property type="term" value="P:DNA topological change"/>
    <property type="evidence" value="ECO:0007669"/>
    <property type="project" value="InterPro"/>
</dbReference>
<dbReference type="PROSITE" id="PS52039">
    <property type="entry name" value="TOPO_IA_2"/>
    <property type="match status" value="1"/>
</dbReference>
<name>A0A446BIP0_9PEZI</name>
<dbReference type="InterPro" id="IPR023405">
    <property type="entry name" value="Topo_IA_core_domain"/>
</dbReference>
<dbReference type="SUPFAM" id="SSF56712">
    <property type="entry name" value="Prokaryotic type I DNA topoisomerase"/>
    <property type="match status" value="1"/>
</dbReference>
<dbReference type="InterPro" id="IPR000380">
    <property type="entry name" value="Topo_IA"/>
</dbReference>
<dbReference type="InterPro" id="IPR003601">
    <property type="entry name" value="Topo_IA_2"/>
</dbReference>
<dbReference type="SMART" id="SM00436">
    <property type="entry name" value="TOP1Bc"/>
    <property type="match status" value="1"/>
</dbReference>
<dbReference type="GO" id="GO:0031422">
    <property type="term" value="C:RecQ family helicase-topoisomerase III complex"/>
    <property type="evidence" value="ECO:0007669"/>
    <property type="project" value="TreeGrafter"/>
</dbReference>
<dbReference type="PRINTS" id="PR00417">
    <property type="entry name" value="PRTPISMRASEI"/>
</dbReference>
<keyword evidence="1 2" id="KW-0413">Isomerase</keyword>